<sequence>MNKEITQSPSTGDRSKTERIPSIVLRDKSRWFGISAEIKRRGYNFLKAQNIADGIRLFPATESDFRGIEFFRNEQIPFHTFQLPSEKGLNVVIMGIPSEIPESEVLGQLRELGFNPDSIARMRKNRNGAPMPLILVKLSTPQMRLLRRRTPVRRVP</sequence>
<dbReference type="EMBL" id="JASPKY010001057">
    <property type="protein sequence ID" value="KAK9679242.1"/>
    <property type="molecule type" value="Genomic_DNA"/>
</dbReference>
<organism evidence="1 2">
    <name type="scientific">Popillia japonica</name>
    <name type="common">Japanese beetle</name>
    <dbReference type="NCBI Taxonomy" id="7064"/>
    <lineage>
        <taxon>Eukaryota</taxon>
        <taxon>Metazoa</taxon>
        <taxon>Ecdysozoa</taxon>
        <taxon>Arthropoda</taxon>
        <taxon>Hexapoda</taxon>
        <taxon>Insecta</taxon>
        <taxon>Pterygota</taxon>
        <taxon>Neoptera</taxon>
        <taxon>Endopterygota</taxon>
        <taxon>Coleoptera</taxon>
        <taxon>Polyphaga</taxon>
        <taxon>Scarabaeiformia</taxon>
        <taxon>Scarabaeidae</taxon>
        <taxon>Rutelinae</taxon>
        <taxon>Popillia</taxon>
    </lineage>
</organism>
<evidence type="ECO:0000313" key="1">
    <source>
        <dbReference type="EMBL" id="KAK9679242.1"/>
    </source>
</evidence>
<evidence type="ECO:0000313" key="2">
    <source>
        <dbReference type="Proteomes" id="UP001458880"/>
    </source>
</evidence>
<reference evidence="1 2" key="1">
    <citation type="journal article" date="2024" name="BMC Genomics">
        <title>De novo assembly and annotation of Popillia japonica's genome with initial clues to its potential as an invasive pest.</title>
        <authorList>
            <person name="Cucini C."/>
            <person name="Boschi S."/>
            <person name="Funari R."/>
            <person name="Cardaioli E."/>
            <person name="Iannotti N."/>
            <person name="Marturano G."/>
            <person name="Paoli F."/>
            <person name="Bruttini M."/>
            <person name="Carapelli A."/>
            <person name="Frati F."/>
            <person name="Nardi F."/>
        </authorList>
    </citation>
    <scope>NUCLEOTIDE SEQUENCE [LARGE SCALE GENOMIC DNA]</scope>
    <source>
        <strain evidence="1">DMR45628</strain>
    </source>
</reference>
<accession>A0AAW1HSM6</accession>
<comment type="caution">
    <text evidence="1">The sequence shown here is derived from an EMBL/GenBank/DDBJ whole genome shotgun (WGS) entry which is preliminary data.</text>
</comment>
<name>A0AAW1HSM6_POPJA</name>
<proteinExistence type="predicted"/>
<protein>
    <submittedName>
        <fullName evidence="1">Uncharacterized protein</fullName>
    </submittedName>
</protein>
<dbReference type="Proteomes" id="UP001458880">
    <property type="component" value="Unassembled WGS sequence"/>
</dbReference>
<gene>
    <name evidence="1" type="ORF">QE152_g40169</name>
</gene>
<dbReference type="AlphaFoldDB" id="A0AAW1HSM6"/>
<keyword evidence="2" id="KW-1185">Reference proteome</keyword>